<organism evidence="3">
    <name type="scientific">Ignisphaera aggregans</name>
    <dbReference type="NCBI Taxonomy" id="334771"/>
    <lineage>
        <taxon>Archaea</taxon>
        <taxon>Thermoproteota</taxon>
        <taxon>Thermoprotei</taxon>
        <taxon>Desulfurococcales</taxon>
        <taxon>Desulfurococcaceae</taxon>
        <taxon>Ignisphaera</taxon>
    </lineage>
</organism>
<dbReference type="GO" id="GO:0022857">
    <property type="term" value="F:transmembrane transporter activity"/>
    <property type="evidence" value="ECO:0007669"/>
    <property type="project" value="InterPro"/>
</dbReference>
<feature type="transmembrane region" description="Helical" evidence="1">
    <location>
        <begin position="367"/>
        <end position="386"/>
    </location>
</feature>
<dbReference type="Gene3D" id="1.20.1250.20">
    <property type="entry name" value="MFS general substrate transporter like domains"/>
    <property type="match status" value="1"/>
</dbReference>
<proteinExistence type="predicted"/>
<dbReference type="InterPro" id="IPR011701">
    <property type="entry name" value="MFS"/>
</dbReference>
<feature type="transmembrane region" description="Helical" evidence="1">
    <location>
        <begin position="73"/>
        <end position="92"/>
    </location>
</feature>
<dbReference type="AlphaFoldDB" id="A0A7C4FCG7"/>
<dbReference type="PANTHER" id="PTHR23518:SF2">
    <property type="entry name" value="MAJOR FACILITATOR SUPERFAMILY TRANSPORTER"/>
    <property type="match status" value="1"/>
</dbReference>
<feature type="transmembrane region" description="Helical" evidence="1">
    <location>
        <begin position="302"/>
        <end position="324"/>
    </location>
</feature>
<dbReference type="Pfam" id="PF07690">
    <property type="entry name" value="MFS_1"/>
    <property type="match status" value="1"/>
</dbReference>
<evidence type="ECO:0000259" key="2">
    <source>
        <dbReference type="PROSITE" id="PS50850"/>
    </source>
</evidence>
<name>A0A7C4FCG7_9CREN</name>
<dbReference type="EMBL" id="DTFF01000042">
    <property type="protein sequence ID" value="HGI87718.1"/>
    <property type="molecule type" value="Genomic_DNA"/>
</dbReference>
<sequence>MPRSRELCVLYTSNALLMAVSSLTYPIIPLHIVGRGLGAAVAGFVTATSSFVSLVSQILWGYVGDAIGQRHKVMLIGGIAMVLFSALGFLFAENIYGVATVFILLSFGGSAVGVSSYALVADLSLGDLGKPMGWYWASASLGWALPLVFAGYLLKHCGIASIYLIVLALSLALLALSIHLFISIAPSSNTNTRSGKGFSAKPFANVLTNVRFLVLYTSSLLFMVGDVVKNVYVPQYYAYVAGLGEEMATAILSLASWLEIPTIIAVSRFLHPENTLYIYSSSLASMALYLYTNTFVKSCIGAALVMAMYSIVWASYITSSSVFIAKVVDAEGRGTAMGLTSSSFALASIASNVVLGPAVEVLGYKQLFKVVSATLLITCIATLVTLRRLQRRAAEGIIGCSMSLR</sequence>
<feature type="transmembrane region" description="Helical" evidence="1">
    <location>
        <begin position="276"/>
        <end position="296"/>
    </location>
</feature>
<evidence type="ECO:0000256" key="1">
    <source>
        <dbReference type="SAM" id="Phobius"/>
    </source>
</evidence>
<dbReference type="SUPFAM" id="SSF103473">
    <property type="entry name" value="MFS general substrate transporter"/>
    <property type="match status" value="1"/>
</dbReference>
<feature type="transmembrane region" description="Helical" evidence="1">
    <location>
        <begin position="7"/>
        <end position="28"/>
    </location>
</feature>
<dbReference type="PANTHER" id="PTHR23518">
    <property type="entry name" value="C-METHYLTRANSFERASE"/>
    <property type="match status" value="1"/>
</dbReference>
<keyword evidence="1" id="KW-1133">Transmembrane helix</keyword>
<feature type="transmembrane region" description="Helical" evidence="1">
    <location>
        <begin position="336"/>
        <end position="355"/>
    </location>
</feature>
<feature type="transmembrane region" description="Helical" evidence="1">
    <location>
        <begin position="160"/>
        <end position="182"/>
    </location>
</feature>
<feature type="transmembrane region" description="Helical" evidence="1">
    <location>
        <begin position="98"/>
        <end position="120"/>
    </location>
</feature>
<feature type="domain" description="Major facilitator superfamily (MFS) profile" evidence="2">
    <location>
        <begin position="1"/>
        <end position="390"/>
    </location>
</feature>
<keyword evidence="1" id="KW-0812">Transmembrane</keyword>
<dbReference type="InterPro" id="IPR036259">
    <property type="entry name" value="MFS_trans_sf"/>
</dbReference>
<keyword evidence="1" id="KW-0472">Membrane</keyword>
<dbReference type="PROSITE" id="PS50850">
    <property type="entry name" value="MFS"/>
    <property type="match status" value="1"/>
</dbReference>
<accession>A0A7C4FCG7</accession>
<evidence type="ECO:0000313" key="3">
    <source>
        <dbReference type="EMBL" id="HGI87718.1"/>
    </source>
</evidence>
<gene>
    <name evidence="3" type="ORF">ENV14_04920</name>
</gene>
<feature type="transmembrane region" description="Helical" evidence="1">
    <location>
        <begin position="40"/>
        <end position="61"/>
    </location>
</feature>
<dbReference type="InterPro" id="IPR020846">
    <property type="entry name" value="MFS_dom"/>
</dbReference>
<feature type="transmembrane region" description="Helical" evidence="1">
    <location>
        <begin position="132"/>
        <end position="154"/>
    </location>
</feature>
<protein>
    <submittedName>
        <fullName evidence="3">MFS transporter</fullName>
    </submittedName>
</protein>
<reference evidence="3" key="1">
    <citation type="journal article" date="2020" name="mSystems">
        <title>Genome- and Community-Level Interaction Insights into Carbon Utilization and Element Cycling Functions of Hydrothermarchaeota in Hydrothermal Sediment.</title>
        <authorList>
            <person name="Zhou Z."/>
            <person name="Liu Y."/>
            <person name="Xu W."/>
            <person name="Pan J."/>
            <person name="Luo Z.H."/>
            <person name="Li M."/>
        </authorList>
    </citation>
    <scope>NUCLEOTIDE SEQUENCE [LARGE SCALE GENOMIC DNA]</scope>
    <source>
        <strain evidence="3">SpSt-732</strain>
    </source>
</reference>
<comment type="caution">
    <text evidence="3">The sequence shown here is derived from an EMBL/GenBank/DDBJ whole genome shotgun (WGS) entry which is preliminary data.</text>
</comment>
<feature type="transmembrane region" description="Helical" evidence="1">
    <location>
        <begin position="203"/>
        <end position="224"/>
    </location>
</feature>